<dbReference type="Proteomes" id="UP001652583">
    <property type="component" value="Chromosome E3"/>
</dbReference>
<feature type="compositionally biased region" description="Polar residues" evidence="1">
    <location>
        <begin position="261"/>
        <end position="272"/>
    </location>
</feature>
<organism evidence="2 3">
    <name type="scientific">Acinonyx jubatus</name>
    <name type="common">Cheetah</name>
    <dbReference type="NCBI Taxonomy" id="32536"/>
    <lineage>
        <taxon>Eukaryota</taxon>
        <taxon>Metazoa</taxon>
        <taxon>Chordata</taxon>
        <taxon>Craniata</taxon>
        <taxon>Vertebrata</taxon>
        <taxon>Euteleostomi</taxon>
        <taxon>Mammalia</taxon>
        <taxon>Eutheria</taxon>
        <taxon>Laurasiatheria</taxon>
        <taxon>Carnivora</taxon>
        <taxon>Feliformia</taxon>
        <taxon>Felidae</taxon>
        <taxon>Felinae</taxon>
        <taxon>Acinonyx</taxon>
    </lineage>
</organism>
<dbReference type="RefSeq" id="XP_053069269.1">
    <property type="nucleotide sequence ID" value="XM_053213294.1"/>
</dbReference>
<name>A0ABM3PC62_ACIJB</name>
<feature type="region of interest" description="Disordered" evidence="1">
    <location>
        <begin position="224"/>
        <end position="280"/>
    </location>
</feature>
<feature type="compositionally biased region" description="Basic and acidic residues" evidence="1">
    <location>
        <begin position="1"/>
        <end position="14"/>
    </location>
</feature>
<reference evidence="3" key="1">
    <citation type="submission" date="2025-08" db="UniProtKB">
        <authorList>
            <consortium name="RefSeq"/>
        </authorList>
    </citation>
    <scope>IDENTIFICATION</scope>
    <source>
        <tissue evidence="3">Blood</tissue>
    </source>
</reference>
<feature type="region of interest" description="Disordered" evidence="1">
    <location>
        <begin position="1"/>
        <end position="93"/>
    </location>
</feature>
<proteinExistence type="predicted"/>
<gene>
    <name evidence="3" type="primary">LOC106978773</name>
</gene>
<protein>
    <submittedName>
        <fullName evidence="3">Uncharacterized protein LOC106978773</fullName>
    </submittedName>
</protein>
<accession>A0ABM3PC62</accession>
<evidence type="ECO:0000256" key="1">
    <source>
        <dbReference type="SAM" id="MobiDB-lite"/>
    </source>
</evidence>
<feature type="region of interest" description="Disordered" evidence="1">
    <location>
        <begin position="117"/>
        <end position="142"/>
    </location>
</feature>
<sequence length="280" mass="30404">MGEGKAARGGERACARRPGPFSARFGLAPGPPPLPHPARALPHPLTRRRRRLRPPPPRGRGAAAAHAPESLGARGCRLASPVRLPQPTQTPRRFLRGRSGLRLRHSHPAWAALHVSTTDEARQHAPARVAGPAGNRSTSRGTLRRRRGHFGKCSFLRPKGGSTQLPGNYESLRPVRGRAGGQAWAVPSASCFVALSQRRGCTLSSGAEAAGPAEPERWKQCRWPLGQGTGRSKTLERNLVRKGHRDRPGLQRLGALPPWPHTTQQPSCSTSWPRFKETLS</sequence>
<dbReference type="GeneID" id="106978773"/>
<feature type="compositionally biased region" description="Low complexity" evidence="1">
    <location>
        <begin position="59"/>
        <end position="68"/>
    </location>
</feature>
<evidence type="ECO:0000313" key="2">
    <source>
        <dbReference type="Proteomes" id="UP001652583"/>
    </source>
</evidence>
<evidence type="ECO:0000313" key="3">
    <source>
        <dbReference type="RefSeq" id="XP_053069269.1"/>
    </source>
</evidence>
<keyword evidence="2" id="KW-1185">Reference proteome</keyword>